<dbReference type="OrthoDB" id="308800at2"/>
<keyword evidence="2" id="KW-1133">Transmembrane helix</keyword>
<protein>
    <recommendedName>
        <fullName evidence="5">WD40 repeat domain-containing protein</fullName>
    </recommendedName>
</protein>
<dbReference type="RefSeq" id="WP_122906241.1">
    <property type="nucleotide sequence ID" value="NZ_CP154342.1"/>
</dbReference>
<comment type="similarity">
    <text evidence="1">Belongs to the TolB family.</text>
</comment>
<keyword evidence="2" id="KW-0472">Membrane</keyword>
<evidence type="ECO:0000313" key="3">
    <source>
        <dbReference type="EMBL" id="RNB53650.1"/>
    </source>
</evidence>
<dbReference type="PANTHER" id="PTHR36842:SF1">
    <property type="entry name" value="PROTEIN TOLB"/>
    <property type="match status" value="1"/>
</dbReference>
<organism evidence="3 4">
    <name type="scientific">Brevibacillus gelatini</name>
    <dbReference type="NCBI Taxonomy" id="1655277"/>
    <lineage>
        <taxon>Bacteria</taxon>
        <taxon>Bacillati</taxon>
        <taxon>Bacillota</taxon>
        <taxon>Bacilli</taxon>
        <taxon>Bacillales</taxon>
        <taxon>Paenibacillaceae</taxon>
        <taxon>Brevibacillus</taxon>
    </lineage>
</organism>
<dbReference type="InterPro" id="IPR011659">
    <property type="entry name" value="WD40"/>
</dbReference>
<dbReference type="Gene3D" id="2.120.10.30">
    <property type="entry name" value="TolB, C-terminal domain"/>
    <property type="match status" value="1"/>
</dbReference>
<dbReference type="SUPFAM" id="SSF82171">
    <property type="entry name" value="DPP6 N-terminal domain-like"/>
    <property type="match status" value="1"/>
</dbReference>
<proteinExistence type="inferred from homology"/>
<feature type="transmembrane region" description="Helical" evidence="2">
    <location>
        <begin position="72"/>
        <end position="92"/>
    </location>
</feature>
<dbReference type="EMBL" id="RHHS01000047">
    <property type="protein sequence ID" value="RNB53650.1"/>
    <property type="molecule type" value="Genomic_DNA"/>
</dbReference>
<sequence>MSEKEKYPQDHTDDQTVSQLLTHLKRMRRSVPVNYQLKADLKKQLLERMKELEAQKAQAPTGGQPLWKSRKLLWISCAAMVVALSVGAFLWWSDGAVTINRHEVLALPAEASVEQVDIDGAATQIAYIAQQSELRTIPIDSDTKPVTVKLPPTNGKYVALAWSNKGNQIAVVEQAGQLSRLWIVEMPTAYSTGSSRLLKEEEGVAYGSPSWSQHDDSIAYTRSKGGNDEIWVSSTISYQEWKLAEGSQPEWSPDGRFLAFRKAGAVQVMEMRTGLIAMLGQGQWASWRSEQELTYTQPDGQLMEANVADEPFVTKELPLRNPYTAELIRGNWAANGKQILLVLRENQPQELVISLASR</sequence>
<dbReference type="Pfam" id="PF07676">
    <property type="entry name" value="PD40"/>
    <property type="match status" value="1"/>
</dbReference>
<name>A0A3M8AR46_9BACL</name>
<keyword evidence="2" id="KW-0812">Transmembrane</keyword>
<dbReference type="InterPro" id="IPR011042">
    <property type="entry name" value="6-blade_b-propeller_TolB-like"/>
</dbReference>
<evidence type="ECO:0000256" key="1">
    <source>
        <dbReference type="ARBA" id="ARBA00009820"/>
    </source>
</evidence>
<evidence type="ECO:0008006" key="5">
    <source>
        <dbReference type="Google" id="ProtNLM"/>
    </source>
</evidence>
<accession>A0A3M8AR46</accession>
<reference evidence="3 4" key="1">
    <citation type="submission" date="2018-10" db="EMBL/GenBank/DDBJ databases">
        <title>Phylogenomics of Brevibacillus.</title>
        <authorList>
            <person name="Dunlap C."/>
        </authorList>
    </citation>
    <scope>NUCLEOTIDE SEQUENCE [LARGE SCALE GENOMIC DNA]</scope>
    <source>
        <strain evidence="3 4">DSM 100115</strain>
    </source>
</reference>
<dbReference type="Proteomes" id="UP000268829">
    <property type="component" value="Unassembled WGS sequence"/>
</dbReference>
<keyword evidence="4" id="KW-1185">Reference proteome</keyword>
<dbReference type="PANTHER" id="PTHR36842">
    <property type="entry name" value="PROTEIN TOLB HOMOLOG"/>
    <property type="match status" value="1"/>
</dbReference>
<evidence type="ECO:0000313" key="4">
    <source>
        <dbReference type="Proteomes" id="UP000268829"/>
    </source>
</evidence>
<comment type="caution">
    <text evidence="3">The sequence shown here is derived from an EMBL/GenBank/DDBJ whole genome shotgun (WGS) entry which is preliminary data.</text>
</comment>
<gene>
    <name evidence="3" type="ORF">EDM57_18865</name>
</gene>
<dbReference type="AlphaFoldDB" id="A0A3M8AR46"/>
<evidence type="ECO:0000256" key="2">
    <source>
        <dbReference type="SAM" id="Phobius"/>
    </source>
</evidence>